<organism evidence="2 3">
    <name type="scientific">Monilinia fructicola</name>
    <name type="common">Brown rot fungus</name>
    <name type="synonym">Ciboria fructicola</name>
    <dbReference type="NCBI Taxonomy" id="38448"/>
    <lineage>
        <taxon>Eukaryota</taxon>
        <taxon>Fungi</taxon>
        <taxon>Dikarya</taxon>
        <taxon>Ascomycota</taxon>
        <taxon>Pezizomycotina</taxon>
        <taxon>Leotiomycetes</taxon>
        <taxon>Helotiales</taxon>
        <taxon>Sclerotiniaceae</taxon>
        <taxon>Monilinia</taxon>
    </lineage>
</organism>
<evidence type="ECO:0000313" key="3">
    <source>
        <dbReference type="Proteomes" id="UP000322873"/>
    </source>
</evidence>
<protein>
    <submittedName>
        <fullName evidence="2">Uncharacterized protein</fullName>
    </submittedName>
</protein>
<reference evidence="2 3" key="1">
    <citation type="submission" date="2019-06" db="EMBL/GenBank/DDBJ databases">
        <title>Genome Sequence of the Brown Rot Fungal Pathogen Monilinia fructicola.</title>
        <authorList>
            <person name="De Miccolis Angelini R.M."/>
            <person name="Landi L."/>
            <person name="Abate D."/>
            <person name="Pollastro S."/>
            <person name="Romanazzi G."/>
            <person name="Faretra F."/>
        </authorList>
    </citation>
    <scope>NUCLEOTIDE SEQUENCE [LARGE SCALE GENOMIC DNA]</scope>
    <source>
        <strain evidence="2 3">Mfrc123</strain>
    </source>
</reference>
<sequence length="294" mass="34125">MEEVTDGPYFFQEQNRTQYPPIPQENSDEFALGSHCVDQYTKLFHKKMAQNTHLSNNNNNPIQQYPAPVTLAYDQPQPYLAPVAEYANQFEEDPHFTQHSMSPEHHLPATHLQHDNAVDESNYDVKIKEEVIDDEPIQPGPAADDNVNQEPEAEVAAPIAFPENVTPQELRYSTKELRDKNMSIFHRKEFAYCEVAMTVEEHFQIKGLNHVTPQTFSMPDKHGEYQKRKRIRITWAERDVLNEWRVRNNVKPHVIRPGSKYAAARDYWRLHAPHIVKPRKTIEWSSSRGPVPAP</sequence>
<dbReference type="Proteomes" id="UP000322873">
    <property type="component" value="Unassembled WGS sequence"/>
</dbReference>
<evidence type="ECO:0000313" key="2">
    <source>
        <dbReference type="EMBL" id="KAA8564249.1"/>
    </source>
</evidence>
<evidence type="ECO:0000256" key="1">
    <source>
        <dbReference type="SAM" id="MobiDB-lite"/>
    </source>
</evidence>
<feature type="region of interest" description="Disordered" evidence="1">
    <location>
        <begin position="133"/>
        <end position="158"/>
    </location>
</feature>
<name>A0A5M9J8M4_MONFR</name>
<gene>
    <name evidence="2" type="ORF">EYC84_011195</name>
</gene>
<accession>A0A5M9J8M4</accession>
<dbReference type="VEuPathDB" id="FungiDB:MFRU_061g00090"/>
<proteinExistence type="predicted"/>
<keyword evidence="3" id="KW-1185">Reference proteome</keyword>
<comment type="caution">
    <text evidence="2">The sequence shown here is derived from an EMBL/GenBank/DDBJ whole genome shotgun (WGS) entry which is preliminary data.</text>
</comment>
<dbReference type="EMBL" id="VICG01000015">
    <property type="protein sequence ID" value="KAA8564249.1"/>
    <property type="molecule type" value="Genomic_DNA"/>
</dbReference>
<dbReference type="AlphaFoldDB" id="A0A5M9J8M4"/>